<proteinExistence type="predicted"/>
<dbReference type="Proteomes" id="UP000730481">
    <property type="component" value="Unassembled WGS sequence"/>
</dbReference>
<protein>
    <submittedName>
        <fullName evidence="2">Uncharacterized protein</fullName>
    </submittedName>
</protein>
<sequence length="274" mass="29588">MRTKRSLIESEAVTCMKTTPAVFPAQAEADSILTKDSSTPRLTRTEGRFEIPIMSSVNQQRANSSEERRLVSKAIRAAGKSCIITIDPCFDKGSYVRARSSPMSLVMSTSDLVSTSNRGMMYTLHSREVCGSISCDNSVPRAHTSGNEVRTSSEPHQGYIFDSTIYVHDDAESESSESESGLSIRNRSSRPSQGSLHESSKIHEIVEDKDIDKESEASGSGTTMGVSVRTIPMKSSIVASTGKGVDHRPVAHAATMAVLAILTKGDAEDLLRGQ</sequence>
<name>A0A9P5DKS2_9HYPO</name>
<keyword evidence="3" id="KW-1185">Reference proteome</keyword>
<evidence type="ECO:0000313" key="2">
    <source>
        <dbReference type="EMBL" id="KAF4331602.1"/>
    </source>
</evidence>
<dbReference type="AlphaFoldDB" id="A0A9P5DKS2"/>
<dbReference type="OrthoDB" id="5105517at2759"/>
<evidence type="ECO:0000256" key="1">
    <source>
        <dbReference type="SAM" id="MobiDB-lite"/>
    </source>
</evidence>
<comment type="caution">
    <text evidence="2">The sequence shown here is derived from an EMBL/GenBank/DDBJ whole genome shotgun (WGS) entry which is preliminary data.</text>
</comment>
<feature type="compositionally biased region" description="Polar residues" evidence="1">
    <location>
        <begin position="181"/>
        <end position="197"/>
    </location>
</feature>
<accession>A0A9P5DKS2</accession>
<reference evidence="2" key="1">
    <citation type="journal article" date="2017" name="Mycologia">
        <title>Fusarium algeriense, sp. nov., a novel toxigenic crown rot pathogen of durum wheat from Algeria is nested in the Fusarium burgessii species complex.</title>
        <authorList>
            <person name="Laraba I."/>
            <person name="Keddad A."/>
            <person name="Boureghda H."/>
            <person name="Abdallah N."/>
            <person name="Vaughan M.M."/>
            <person name="Proctor R.H."/>
            <person name="Busman M."/>
            <person name="O'Donnell K."/>
        </authorList>
    </citation>
    <scope>NUCLEOTIDE SEQUENCE</scope>
    <source>
        <strain evidence="2">NRRL 25174</strain>
    </source>
</reference>
<feature type="region of interest" description="Disordered" evidence="1">
    <location>
        <begin position="170"/>
        <end position="228"/>
    </location>
</feature>
<evidence type="ECO:0000313" key="3">
    <source>
        <dbReference type="Proteomes" id="UP000730481"/>
    </source>
</evidence>
<feature type="compositionally biased region" description="Basic and acidic residues" evidence="1">
    <location>
        <begin position="198"/>
        <end position="216"/>
    </location>
</feature>
<gene>
    <name evidence="2" type="ORF">FBEOM_14643</name>
</gene>
<reference evidence="2" key="2">
    <citation type="submission" date="2020-02" db="EMBL/GenBank/DDBJ databases">
        <title>Identification and distribution of gene clusters putatively required for synthesis of sphingolipid metabolism inhibitors in phylogenetically diverse species of the filamentous fungus Fusarium.</title>
        <authorList>
            <person name="Kim H.-S."/>
            <person name="Busman M."/>
            <person name="Brown D.W."/>
            <person name="Divon H."/>
            <person name="Uhlig S."/>
            <person name="Proctor R.H."/>
        </authorList>
    </citation>
    <scope>NUCLEOTIDE SEQUENCE</scope>
    <source>
        <strain evidence="2">NRRL 25174</strain>
    </source>
</reference>
<dbReference type="EMBL" id="PVQB02001606">
    <property type="protein sequence ID" value="KAF4331602.1"/>
    <property type="molecule type" value="Genomic_DNA"/>
</dbReference>
<organism evidence="2 3">
    <name type="scientific">Fusarium beomiforme</name>
    <dbReference type="NCBI Taxonomy" id="44412"/>
    <lineage>
        <taxon>Eukaryota</taxon>
        <taxon>Fungi</taxon>
        <taxon>Dikarya</taxon>
        <taxon>Ascomycota</taxon>
        <taxon>Pezizomycotina</taxon>
        <taxon>Sordariomycetes</taxon>
        <taxon>Hypocreomycetidae</taxon>
        <taxon>Hypocreales</taxon>
        <taxon>Nectriaceae</taxon>
        <taxon>Fusarium</taxon>
        <taxon>Fusarium burgessii species complex</taxon>
    </lineage>
</organism>